<evidence type="ECO:0000313" key="1">
    <source>
        <dbReference type="EMBL" id="VDM66978.1"/>
    </source>
</evidence>
<evidence type="ECO:0000313" key="2">
    <source>
        <dbReference type="Proteomes" id="UP000270094"/>
    </source>
</evidence>
<keyword evidence="2" id="KW-1185">Reference proteome</keyword>
<organism evidence="1 2">
    <name type="scientific">Strongylus vulgaris</name>
    <name type="common">Blood worm</name>
    <dbReference type="NCBI Taxonomy" id="40348"/>
    <lineage>
        <taxon>Eukaryota</taxon>
        <taxon>Metazoa</taxon>
        <taxon>Ecdysozoa</taxon>
        <taxon>Nematoda</taxon>
        <taxon>Chromadorea</taxon>
        <taxon>Rhabditida</taxon>
        <taxon>Rhabditina</taxon>
        <taxon>Rhabditomorpha</taxon>
        <taxon>Strongyloidea</taxon>
        <taxon>Strongylidae</taxon>
        <taxon>Strongylus</taxon>
    </lineage>
</organism>
<name>A0A3P7KET5_STRVU</name>
<dbReference type="AlphaFoldDB" id="A0A3P7KET5"/>
<dbReference type="OrthoDB" id="2096344at2759"/>
<sequence length="235" mass="26488">MKIGRDADTIAPLLNAVTPSRKRKEPFASPLKRLMTPTKSPSSKIMKLGSPVLPLSNITNASPGTSDSYQEVASSQRRKLRKSAFHYRYPTENLPNRVYERFVLKFKAKKLAEKQSSIAKISQPPSSSKKKLEDFCVRSGGEIATTSKLGRTRLPSVTEFGNSVCSKMVPEEDRIHQNSPRKLTVKLTPLKSRPAQLKGIWALCSQNSIKFEIVTERQIQSFTLYYLKILFNENN</sequence>
<proteinExistence type="predicted"/>
<dbReference type="EMBL" id="UYYB01004226">
    <property type="protein sequence ID" value="VDM66978.1"/>
    <property type="molecule type" value="Genomic_DNA"/>
</dbReference>
<protein>
    <submittedName>
        <fullName evidence="1">Uncharacterized protein</fullName>
    </submittedName>
</protein>
<reference evidence="1 2" key="1">
    <citation type="submission" date="2018-11" db="EMBL/GenBank/DDBJ databases">
        <authorList>
            <consortium name="Pathogen Informatics"/>
        </authorList>
    </citation>
    <scope>NUCLEOTIDE SEQUENCE [LARGE SCALE GENOMIC DNA]</scope>
</reference>
<gene>
    <name evidence="1" type="ORF">SVUK_LOCUS1976</name>
</gene>
<dbReference type="Proteomes" id="UP000270094">
    <property type="component" value="Unassembled WGS sequence"/>
</dbReference>
<accession>A0A3P7KET5</accession>